<comment type="subcellular location">
    <subcellularLocation>
        <location evidence="1">Nucleus</location>
    </subcellularLocation>
</comment>
<keyword evidence="7" id="KW-0175">Coiled coil</keyword>
<evidence type="ECO:0000313" key="11">
    <source>
        <dbReference type="Proteomes" id="UP000838763"/>
    </source>
</evidence>
<evidence type="ECO:0000313" key="10">
    <source>
        <dbReference type="EMBL" id="CAI4211193.1"/>
    </source>
</evidence>
<dbReference type="EMBL" id="CALLCH030000001">
    <property type="protein sequence ID" value="CAI4211193.1"/>
    <property type="molecule type" value="Genomic_DNA"/>
</dbReference>
<dbReference type="InterPro" id="IPR001965">
    <property type="entry name" value="Znf_PHD"/>
</dbReference>
<evidence type="ECO:0000256" key="4">
    <source>
        <dbReference type="ARBA" id="ARBA00022833"/>
    </source>
</evidence>
<organism evidence="10 11">
    <name type="scientific">Parascedosporium putredinis</name>
    <dbReference type="NCBI Taxonomy" id="1442378"/>
    <lineage>
        <taxon>Eukaryota</taxon>
        <taxon>Fungi</taxon>
        <taxon>Dikarya</taxon>
        <taxon>Ascomycota</taxon>
        <taxon>Pezizomycotina</taxon>
        <taxon>Sordariomycetes</taxon>
        <taxon>Hypocreomycetidae</taxon>
        <taxon>Microascales</taxon>
        <taxon>Microascaceae</taxon>
        <taxon>Parascedosporium</taxon>
    </lineage>
</organism>
<dbReference type="AlphaFoldDB" id="A0A9P1M7K3"/>
<dbReference type="InterPro" id="IPR037869">
    <property type="entry name" value="Spp1/CFP1"/>
</dbReference>
<dbReference type="InterPro" id="IPR011011">
    <property type="entry name" value="Znf_FYVE_PHD"/>
</dbReference>
<dbReference type="SMART" id="SM00249">
    <property type="entry name" value="PHD"/>
    <property type="match status" value="1"/>
</dbReference>
<evidence type="ECO:0000256" key="6">
    <source>
        <dbReference type="PROSITE-ProRule" id="PRU00146"/>
    </source>
</evidence>
<dbReference type="Proteomes" id="UP000838763">
    <property type="component" value="Unassembled WGS sequence"/>
</dbReference>
<feature type="region of interest" description="Disordered" evidence="8">
    <location>
        <begin position="369"/>
        <end position="393"/>
    </location>
</feature>
<dbReference type="InterPro" id="IPR019786">
    <property type="entry name" value="Zinc_finger_PHD-type_CS"/>
</dbReference>
<evidence type="ECO:0000256" key="5">
    <source>
        <dbReference type="ARBA" id="ARBA00023242"/>
    </source>
</evidence>
<keyword evidence="3 6" id="KW-0863">Zinc-finger</keyword>
<comment type="caution">
    <text evidence="10">The sequence shown here is derived from an EMBL/GenBank/DDBJ whole genome shotgun (WGS) entry which is preliminary data.</text>
</comment>
<feature type="coiled-coil region" evidence="7">
    <location>
        <begin position="320"/>
        <end position="351"/>
    </location>
</feature>
<dbReference type="InterPro" id="IPR013083">
    <property type="entry name" value="Znf_RING/FYVE/PHD"/>
</dbReference>
<evidence type="ECO:0000256" key="1">
    <source>
        <dbReference type="ARBA" id="ARBA00004123"/>
    </source>
</evidence>
<reference evidence="10" key="1">
    <citation type="submission" date="2022-11" db="EMBL/GenBank/DDBJ databases">
        <authorList>
            <person name="Scott C."/>
            <person name="Bruce N."/>
        </authorList>
    </citation>
    <scope>NUCLEOTIDE SEQUENCE</scope>
</reference>
<dbReference type="PANTHER" id="PTHR46174:SF1">
    <property type="entry name" value="CXXC-TYPE ZINC FINGER PROTEIN 1"/>
    <property type="match status" value="1"/>
</dbReference>
<proteinExistence type="predicted"/>
<keyword evidence="11" id="KW-1185">Reference proteome</keyword>
<dbReference type="SUPFAM" id="SSF57903">
    <property type="entry name" value="FYVE/PHD zinc finger"/>
    <property type="match status" value="1"/>
</dbReference>
<keyword evidence="2" id="KW-0479">Metal-binding</keyword>
<dbReference type="PROSITE" id="PS50016">
    <property type="entry name" value="ZF_PHD_2"/>
    <property type="match status" value="1"/>
</dbReference>
<dbReference type="GO" id="GO:0045893">
    <property type="term" value="P:positive regulation of DNA-templated transcription"/>
    <property type="evidence" value="ECO:0007669"/>
    <property type="project" value="TreeGrafter"/>
</dbReference>
<keyword evidence="4" id="KW-0862">Zinc</keyword>
<dbReference type="GO" id="GO:0048188">
    <property type="term" value="C:Set1C/COMPASS complex"/>
    <property type="evidence" value="ECO:0007669"/>
    <property type="project" value="InterPro"/>
</dbReference>
<dbReference type="OrthoDB" id="436852at2759"/>
<evidence type="ECO:0000256" key="8">
    <source>
        <dbReference type="SAM" id="MobiDB-lite"/>
    </source>
</evidence>
<dbReference type="Gene3D" id="3.30.40.10">
    <property type="entry name" value="Zinc/RING finger domain, C3HC4 (zinc finger)"/>
    <property type="match status" value="1"/>
</dbReference>
<feature type="domain" description="PHD-type" evidence="9">
    <location>
        <begin position="50"/>
        <end position="101"/>
    </location>
</feature>
<dbReference type="InterPro" id="IPR019787">
    <property type="entry name" value="Znf_PHD-finger"/>
</dbReference>
<accession>A0A9P1M7K3</accession>
<dbReference type="PROSITE" id="PS01359">
    <property type="entry name" value="ZF_PHD_1"/>
    <property type="match status" value="1"/>
</dbReference>
<sequence length="393" mass="43567">MPKKKGLASTVKKTPKRVKGKGEKALGGRPKGQLSALGGGVGSEVESDNGPYCICRGPDDHRWMICCEKCEDWFHGQCVDLDKDIGETLVERFICPNCTDGRLCVTRYKRMCSLEGCKKPARIYGVKDTSVFCSDEHGHQWWERMVSSLPRKNGSTPSSADTLTQEDFMALLASTLGSVDKTTGTWSLSKHPFIKGPGSDGELKNEDTQNGDVPRYLSEEEELFVHASASDRYTLAEEIVQCKKMLQLLDMANDRHKAAVASGRLTSDICGYDDRLDTVAVQAPFAAFCKTDAGKAIFQSGSSESLRVRRPHHGWYNMLSRTVRAQIKNLTAEAKEKLDEETDVKEAAEERFYRKKAEGNWVEVIDHTGPLDVNAHQPVDPAKRDGDVDVEMG</sequence>
<feature type="region of interest" description="Disordered" evidence="8">
    <location>
        <begin position="1"/>
        <end position="42"/>
    </location>
</feature>
<gene>
    <name evidence="10" type="ORF">PPNO1_LOCUS989</name>
</gene>
<name>A0A9P1M7K3_9PEZI</name>
<evidence type="ECO:0000256" key="2">
    <source>
        <dbReference type="ARBA" id="ARBA00022723"/>
    </source>
</evidence>
<dbReference type="PANTHER" id="PTHR46174">
    <property type="entry name" value="CXXC-TYPE ZINC FINGER PROTEIN 1"/>
    <property type="match status" value="1"/>
</dbReference>
<keyword evidence="5" id="KW-0539">Nucleus</keyword>
<dbReference type="Pfam" id="PF00628">
    <property type="entry name" value="PHD"/>
    <property type="match status" value="1"/>
</dbReference>
<evidence type="ECO:0000256" key="3">
    <source>
        <dbReference type="ARBA" id="ARBA00022771"/>
    </source>
</evidence>
<dbReference type="GO" id="GO:0008270">
    <property type="term" value="F:zinc ion binding"/>
    <property type="evidence" value="ECO:0007669"/>
    <property type="project" value="UniProtKB-KW"/>
</dbReference>
<evidence type="ECO:0000256" key="7">
    <source>
        <dbReference type="SAM" id="Coils"/>
    </source>
</evidence>
<protein>
    <recommendedName>
        <fullName evidence="9">PHD-type domain-containing protein</fullName>
    </recommendedName>
</protein>
<evidence type="ECO:0000259" key="9">
    <source>
        <dbReference type="PROSITE" id="PS50016"/>
    </source>
</evidence>